<comment type="caution">
    <text evidence="1">The sequence shown here is derived from an EMBL/GenBank/DDBJ whole genome shotgun (WGS) entry which is preliminary data.</text>
</comment>
<organism evidence="1 2">
    <name type="scientific">Simkania negevensis</name>
    <dbReference type="NCBI Taxonomy" id="83561"/>
    <lineage>
        <taxon>Bacteria</taxon>
        <taxon>Pseudomonadati</taxon>
        <taxon>Chlamydiota</taxon>
        <taxon>Chlamydiia</taxon>
        <taxon>Parachlamydiales</taxon>
        <taxon>Simkaniaceae</taxon>
        <taxon>Simkania</taxon>
    </lineage>
</organism>
<accession>A0ABS3AQ09</accession>
<evidence type="ECO:0008006" key="3">
    <source>
        <dbReference type="Google" id="ProtNLM"/>
    </source>
</evidence>
<sequence>MNINAKKAKRIRRVTGIVAWLFVLTIVTGSANASVVEEYLSADRVGDRALCDRLEVAMNDVDDNDAFQSYLAALFGQCKQRYIEECDAALVLKQQEIPLEKHLVSIQEHLRERIRSLENAESGSFLRLKQYLVQFALEERADDGVWRSLFLSLESQKGNLFINYLSAGVAEARDEAITALLEGRWDSGWIALRLVCCKLSAINELLKGRDPLEFLFEERVVLFQKGEGRRLPLVRFFIVQKIGEMLIVLLEEKALHEPDTAHSLLLYNVIKRLTGSLQRPYLLVDDLLAEQALYMAVMKEITPIAPSSAELAQSPHSTSYPKTRYTSSFEEVVQNLNAMLFDDFQPATPVSATSSERPW</sequence>
<gene>
    <name evidence="1" type="ORF">JYU14_00555</name>
</gene>
<protein>
    <recommendedName>
        <fullName evidence="3">Secreted protein</fullName>
    </recommendedName>
</protein>
<evidence type="ECO:0000313" key="2">
    <source>
        <dbReference type="Proteomes" id="UP000722121"/>
    </source>
</evidence>
<evidence type="ECO:0000313" key="1">
    <source>
        <dbReference type="EMBL" id="MBN4066559.1"/>
    </source>
</evidence>
<dbReference type="Proteomes" id="UP000722121">
    <property type="component" value="Unassembled WGS sequence"/>
</dbReference>
<reference evidence="1 2" key="1">
    <citation type="submission" date="2021-02" db="EMBL/GenBank/DDBJ databases">
        <title>Activity-based single-cell genomes from oceanic crustal fluid captures similar information to metagenomic and metatranscriptomic surveys with orders of magnitude less sampling.</title>
        <authorList>
            <person name="D'Angelo T.S."/>
            <person name="Orcutt B.N."/>
        </authorList>
    </citation>
    <scope>NUCLEOTIDE SEQUENCE [LARGE SCALE GENOMIC DNA]</scope>
    <source>
        <strain evidence="1">AH-315-G07</strain>
    </source>
</reference>
<dbReference type="EMBL" id="JAFITR010000006">
    <property type="protein sequence ID" value="MBN4066559.1"/>
    <property type="molecule type" value="Genomic_DNA"/>
</dbReference>
<keyword evidence="2" id="KW-1185">Reference proteome</keyword>
<name>A0ABS3AQ09_9BACT</name>
<proteinExistence type="predicted"/>